<evidence type="ECO:0000313" key="2">
    <source>
        <dbReference type="EMBL" id="KAL3670598.1"/>
    </source>
</evidence>
<gene>
    <name evidence="2" type="ORF">V7S43_003790</name>
</gene>
<name>A0ABD3FV30_9STRA</name>
<comment type="caution">
    <text evidence="2">The sequence shown here is derived from an EMBL/GenBank/DDBJ whole genome shotgun (WGS) entry which is preliminary data.</text>
</comment>
<dbReference type="EMBL" id="JBIMZQ010000006">
    <property type="protein sequence ID" value="KAL3670598.1"/>
    <property type="molecule type" value="Genomic_DNA"/>
</dbReference>
<dbReference type="AlphaFoldDB" id="A0ABD3FV30"/>
<protein>
    <recommendedName>
        <fullName evidence="4">M96 mating-specific protein family</fullName>
    </recommendedName>
</protein>
<evidence type="ECO:0008006" key="4">
    <source>
        <dbReference type="Google" id="ProtNLM"/>
    </source>
</evidence>
<evidence type="ECO:0000256" key="1">
    <source>
        <dbReference type="SAM" id="Coils"/>
    </source>
</evidence>
<keyword evidence="1" id="KW-0175">Coiled coil</keyword>
<proteinExistence type="predicted"/>
<sequence>MDDLSAHQDAEASGTFDWLLDDAAPTLLAFLDLLDNDADLAIEAVALPVHRPVEIKPEAKRKSSTWRQRQRLKVLRLRDEVKELDEELKKMKLSTGVRSTLPLIEGVSSIANQLKRPAARKLMGEAWQDAASRESHARHLSSVENERLHRVLHMQAKHARKLHRMMQQQMSNTIVSQALGYRPALTDDECRPPTDNSIVFQKLLADLDGHHGNVRSIFVVNQTDGEHEGYVSINPARGLQVRIAKSYAFPFSVKATEQAIWNILTERNGIDQKSRVVYNERFEVDNNTSLQSVRTFIVSGPYELCFLVRKGCRRYVKDDLTHFVVHETSIVSSSFGAGVSYDEVVLRTVSKGKERPGGPTAIAETHVLATFPSYETLSCLPPDGLKGFHDACMRFNHKVEDVLVSHSTLK</sequence>
<reference evidence="2 3" key="1">
    <citation type="submission" date="2024-09" db="EMBL/GenBank/DDBJ databases">
        <title>Genome sequencing and assembly of Phytophthora oleae, isolate VK10A, causative agent of rot of olive drupes.</title>
        <authorList>
            <person name="Conti Taguali S."/>
            <person name="Riolo M."/>
            <person name="La Spada F."/>
            <person name="Cacciola S.O."/>
            <person name="Dionisio G."/>
        </authorList>
    </citation>
    <scope>NUCLEOTIDE SEQUENCE [LARGE SCALE GENOMIC DNA]</scope>
    <source>
        <strain evidence="2 3">VK10A</strain>
    </source>
</reference>
<dbReference type="Proteomes" id="UP001632037">
    <property type="component" value="Unassembled WGS sequence"/>
</dbReference>
<evidence type="ECO:0000313" key="3">
    <source>
        <dbReference type="Proteomes" id="UP001632037"/>
    </source>
</evidence>
<keyword evidence="3" id="KW-1185">Reference proteome</keyword>
<accession>A0ABD3FV30</accession>
<feature type="coiled-coil region" evidence="1">
    <location>
        <begin position="67"/>
        <end position="94"/>
    </location>
</feature>
<organism evidence="2 3">
    <name type="scientific">Phytophthora oleae</name>
    <dbReference type="NCBI Taxonomy" id="2107226"/>
    <lineage>
        <taxon>Eukaryota</taxon>
        <taxon>Sar</taxon>
        <taxon>Stramenopiles</taxon>
        <taxon>Oomycota</taxon>
        <taxon>Peronosporomycetes</taxon>
        <taxon>Peronosporales</taxon>
        <taxon>Peronosporaceae</taxon>
        <taxon>Phytophthora</taxon>
    </lineage>
</organism>